<keyword evidence="3" id="KW-1185">Reference proteome</keyword>
<sequence>MSVERIRALPCWRGGIAAEPLTGGLSNESWKVTDGAGAYVVRFGEDFPFHHVSRANEVMAARAAHAAGFAPEVVHAAPGVMVSRFVEARTWGEADLRADPERVGRFLRDFHARMPGEVSGPGVIFWVFHVIRDYARTLAAKGSRFAPDLPRLVGIAAATEAAQVALPVIYGHHDLLPGNFLEDAADRLWLIDFEYAGFGTAMFDLAGAASNAGMDGAASAALLGAYFGRAPDAALTRAFAAMQCASLAREAMWAMISEIFLAAPGADYDAHAREYLGRLDAALDHYQTSYGKILP</sequence>
<dbReference type="InterPro" id="IPR011009">
    <property type="entry name" value="Kinase-like_dom_sf"/>
</dbReference>
<dbReference type="Gene3D" id="3.30.200.20">
    <property type="entry name" value="Phosphorylase Kinase, domain 1"/>
    <property type="match status" value="1"/>
</dbReference>
<name>A0A2S8SAF0_9RHOB</name>
<dbReference type="InterPro" id="IPR002575">
    <property type="entry name" value="Aminoglycoside_PTrfase"/>
</dbReference>
<keyword evidence="2" id="KW-0418">Kinase</keyword>
<accession>A0A2S8SAF0</accession>
<dbReference type="Proteomes" id="UP000238338">
    <property type="component" value="Unassembled WGS sequence"/>
</dbReference>
<dbReference type="Gene3D" id="3.90.1200.10">
    <property type="match status" value="1"/>
</dbReference>
<dbReference type="GO" id="GO:0004305">
    <property type="term" value="F:ethanolamine kinase activity"/>
    <property type="evidence" value="ECO:0007669"/>
    <property type="project" value="TreeGrafter"/>
</dbReference>
<dbReference type="EMBL" id="PVEP01000002">
    <property type="protein sequence ID" value="PQV57774.1"/>
    <property type="molecule type" value="Genomic_DNA"/>
</dbReference>
<dbReference type="GO" id="GO:0005737">
    <property type="term" value="C:cytoplasm"/>
    <property type="evidence" value="ECO:0007669"/>
    <property type="project" value="TreeGrafter"/>
</dbReference>
<dbReference type="SUPFAM" id="SSF56112">
    <property type="entry name" value="Protein kinase-like (PK-like)"/>
    <property type="match status" value="1"/>
</dbReference>
<dbReference type="AlphaFoldDB" id="A0A2S8SAF0"/>
<comment type="caution">
    <text evidence="2">The sequence shown here is derived from an EMBL/GenBank/DDBJ whole genome shotgun (WGS) entry which is preliminary data.</text>
</comment>
<evidence type="ECO:0000259" key="1">
    <source>
        <dbReference type="Pfam" id="PF01636"/>
    </source>
</evidence>
<gene>
    <name evidence="2" type="ORF">LX70_01582</name>
</gene>
<dbReference type="GO" id="GO:0006646">
    <property type="term" value="P:phosphatidylethanolamine biosynthetic process"/>
    <property type="evidence" value="ECO:0007669"/>
    <property type="project" value="TreeGrafter"/>
</dbReference>
<protein>
    <submittedName>
        <fullName evidence="2">Thiamine kinase-like enzyme</fullName>
    </submittedName>
</protein>
<organism evidence="2 3">
    <name type="scientific">Albidovulum denitrificans</name>
    <dbReference type="NCBI Taxonomy" id="404881"/>
    <lineage>
        <taxon>Bacteria</taxon>
        <taxon>Pseudomonadati</taxon>
        <taxon>Pseudomonadota</taxon>
        <taxon>Alphaproteobacteria</taxon>
        <taxon>Rhodobacterales</taxon>
        <taxon>Paracoccaceae</taxon>
        <taxon>Albidovulum</taxon>
    </lineage>
</organism>
<keyword evidence="2" id="KW-0808">Transferase</keyword>
<reference evidence="2 3" key="1">
    <citation type="submission" date="2018-02" db="EMBL/GenBank/DDBJ databases">
        <title>Genomic Encyclopedia of Archaeal and Bacterial Type Strains, Phase II (KMG-II): from individual species to whole genera.</title>
        <authorList>
            <person name="Goeker M."/>
        </authorList>
    </citation>
    <scope>NUCLEOTIDE SEQUENCE [LARGE SCALE GENOMIC DNA]</scope>
    <source>
        <strain evidence="2 3">DSM 18921</strain>
    </source>
</reference>
<evidence type="ECO:0000313" key="3">
    <source>
        <dbReference type="Proteomes" id="UP000238338"/>
    </source>
</evidence>
<dbReference type="PANTHER" id="PTHR22603">
    <property type="entry name" value="CHOLINE/ETHANOALAMINE KINASE"/>
    <property type="match status" value="1"/>
</dbReference>
<proteinExistence type="predicted"/>
<dbReference type="OrthoDB" id="179763at2"/>
<dbReference type="Pfam" id="PF01636">
    <property type="entry name" value="APH"/>
    <property type="match status" value="1"/>
</dbReference>
<dbReference type="RefSeq" id="WP_105513991.1">
    <property type="nucleotide sequence ID" value="NZ_PVEP01000002.1"/>
</dbReference>
<evidence type="ECO:0000313" key="2">
    <source>
        <dbReference type="EMBL" id="PQV57774.1"/>
    </source>
</evidence>
<dbReference type="PANTHER" id="PTHR22603:SF66">
    <property type="entry name" value="ETHANOLAMINE KINASE"/>
    <property type="match status" value="1"/>
</dbReference>
<feature type="domain" description="Aminoglycoside phosphotransferase" evidence="1">
    <location>
        <begin position="19"/>
        <end position="227"/>
    </location>
</feature>
<dbReference type="CDD" id="cd05151">
    <property type="entry name" value="ChoK-like"/>
    <property type="match status" value="1"/>
</dbReference>